<accession>A6LAQ9</accession>
<feature type="transmembrane region" description="Helical" evidence="1">
    <location>
        <begin position="176"/>
        <end position="196"/>
    </location>
</feature>
<keyword evidence="1" id="KW-0472">Membrane</keyword>
<dbReference type="STRING" id="435591.BDI_1007"/>
<keyword evidence="1" id="KW-0812">Transmembrane</keyword>
<feature type="transmembrane region" description="Helical" evidence="1">
    <location>
        <begin position="79"/>
        <end position="99"/>
    </location>
</feature>
<organism evidence="2 3">
    <name type="scientific">Parabacteroides distasonis (strain ATCC 8503 / DSM 20701 / CIP 104284 / JCM 5825 / NCTC 11152)</name>
    <dbReference type="NCBI Taxonomy" id="435591"/>
    <lineage>
        <taxon>Bacteria</taxon>
        <taxon>Pseudomonadati</taxon>
        <taxon>Bacteroidota</taxon>
        <taxon>Bacteroidia</taxon>
        <taxon>Bacteroidales</taxon>
        <taxon>Tannerellaceae</taxon>
        <taxon>Parabacteroides</taxon>
    </lineage>
</organism>
<keyword evidence="1" id="KW-1133">Transmembrane helix</keyword>
<gene>
    <name evidence="2" type="ordered locus">BDI_1007</name>
</gene>
<proteinExistence type="predicted"/>
<dbReference type="AlphaFoldDB" id="A6LAQ9"/>
<reference evidence="2 3" key="1">
    <citation type="journal article" date="2007" name="PLoS Biol.">
        <title>Evolution of symbiotic bacteria in the distal human intestine.</title>
        <authorList>
            <person name="Xu J."/>
            <person name="Mahowald M.A."/>
            <person name="Ley R.E."/>
            <person name="Lozupone C.A."/>
            <person name="Hamady M."/>
            <person name="Martens E.C."/>
            <person name="Henrissat B."/>
            <person name="Coutinho P.M."/>
            <person name="Minx P."/>
            <person name="Latreille P."/>
            <person name="Cordum H."/>
            <person name="Van Brunt A."/>
            <person name="Kim K."/>
            <person name="Fulton R.S."/>
            <person name="Fulton L.A."/>
            <person name="Clifton S.W."/>
            <person name="Wilson R.K."/>
            <person name="Knight R.D."/>
            <person name="Gordon J.I."/>
        </authorList>
    </citation>
    <scope>NUCLEOTIDE SEQUENCE [LARGE SCALE GENOMIC DNA]</scope>
    <source>
        <strain evidence="3">ATCC 8503 / DSM 20701 / CIP 104284 / JCM 5825 / NCTC 11152</strain>
    </source>
</reference>
<dbReference type="KEGG" id="pdi:BDI_1007"/>
<keyword evidence="3" id="KW-1185">Reference proteome</keyword>
<protein>
    <submittedName>
        <fullName evidence="2">Uncharacterized protein</fullName>
    </submittedName>
</protein>
<dbReference type="Proteomes" id="UP000000566">
    <property type="component" value="Chromosome"/>
</dbReference>
<dbReference type="PaxDb" id="435591-BDI_1007"/>
<evidence type="ECO:0000313" key="2">
    <source>
        <dbReference type="EMBL" id="ABR42773.1"/>
    </source>
</evidence>
<feature type="transmembrane region" description="Helical" evidence="1">
    <location>
        <begin position="152"/>
        <end position="170"/>
    </location>
</feature>
<dbReference type="HOGENOM" id="CLU_1193951_0_0_10"/>
<evidence type="ECO:0000313" key="3">
    <source>
        <dbReference type="Proteomes" id="UP000000566"/>
    </source>
</evidence>
<evidence type="ECO:0000256" key="1">
    <source>
        <dbReference type="SAM" id="Phobius"/>
    </source>
</evidence>
<sequence>MNPDKPFTIPVKISPIPPYSFLVPFALSEKSPISRFFIPTFVASAVSFVTLAIILILVTPPTSLSSIVLFNTLTGSSKSFMMASISSLVILSPFFSSFSMASSSFAKALSTGEPPHAVISTRLMMNMNVNNVCFMIRMFLMVYNPSIETSSWLVISFPFLLYMFVFTGPMPWPYQIFWIVVCLIPITFDTVVFSITTQSILVPFTSRVSSATAFTPVTSVLVLMPAKFKVMV</sequence>
<feature type="transmembrane region" description="Helical" evidence="1">
    <location>
        <begin position="119"/>
        <end position="140"/>
    </location>
</feature>
<feature type="transmembrane region" description="Helical" evidence="1">
    <location>
        <begin position="36"/>
        <end position="58"/>
    </location>
</feature>
<dbReference type="EMBL" id="CP000140">
    <property type="protein sequence ID" value="ABR42773.1"/>
    <property type="molecule type" value="Genomic_DNA"/>
</dbReference>
<name>A6LAQ9_PARD8</name>